<keyword evidence="2" id="KW-0812">Transmembrane</keyword>
<feature type="transmembrane region" description="Helical" evidence="2">
    <location>
        <begin position="127"/>
        <end position="147"/>
    </location>
</feature>
<feature type="transmembrane region" description="Helical" evidence="2">
    <location>
        <begin position="101"/>
        <end position="121"/>
    </location>
</feature>
<protein>
    <submittedName>
        <fullName evidence="3">DUF2637 domain-containing protein</fullName>
    </submittedName>
</protein>
<sequence>MRNPFTRSNKRATPAGQLAPIERARFSKAGDRAVLAVAVIVTLGVAAAAGYISFRHFVDLAIKLGENPSEAFLYPAAAEGMIIMASLVKLYCSRRTIRTPFLAWACLAFGVIVAVVVNVVHGSTRGTGSALLAALAPVAFLGSYELLMRLIRLVRVTAAPAVVEPTELHVCPEPTEVERVVEIERRVEVPMPVERTVERVVEQRVEVPVTIVPADALDAARIAYEHSLATPGRALGQRLLARRFGIELNAAREIIESSQQALALAADEQPVEPPAVTVSDAAGEPAENRHESAVEQPVDEPAHTGASDPLVTVSEQPHEPAENRHAAPAEQPVDEQPTDARRPAETADSVTVAETVENRHEGAPAEPAESAHETAVEHPAVTVPDTLPAGVLLPSQAHPDDAAEYPAGAWLADQLVTASNGSRETVTDNGQEGV</sequence>
<evidence type="ECO:0000256" key="2">
    <source>
        <dbReference type="SAM" id="Phobius"/>
    </source>
</evidence>
<feature type="region of interest" description="Disordered" evidence="1">
    <location>
        <begin position="265"/>
        <end position="350"/>
    </location>
</feature>
<dbReference type="RefSeq" id="WP_195901332.1">
    <property type="nucleotide sequence ID" value="NZ_JADOGI010000210.1"/>
</dbReference>
<name>A0A931F5U3_9ACTN</name>
<evidence type="ECO:0000313" key="3">
    <source>
        <dbReference type="EMBL" id="MBF8192441.1"/>
    </source>
</evidence>
<feature type="transmembrane region" description="Helical" evidence="2">
    <location>
        <begin position="72"/>
        <end position="92"/>
    </location>
</feature>
<organism evidence="3 4">
    <name type="scientific">Nonomuraea cypriaca</name>
    <dbReference type="NCBI Taxonomy" id="1187855"/>
    <lineage>
        <taxon>Bacteria</taxon>
        <taxon>Bacillati</taxon>
        <taxon>Actinomycetota</taxon>
        <taxon>Actinomycetes</taxon>
        <taxon>Streptosporangiales</taxon>
        <taxon>Streptosporangiaceae</taxon>
        <taxon>Nonomuraea</taxon>
    </lineage>
</organism>
<comment type="caution">
    <text evidence="3">The sequence shown here is derived from an EMBL/GenBank/DDBJ whole genome shotgun (WGS) entry which is preliminary data.</text>
</comment>
<keyword evidence="4" id="KW-1185">Reference proteome</keyword>
<reference evidence="3" key="1">
    <citation type="submission" date="2020-11" db="EMBL/GenBank/DDBJ databases">
        <title>Whole-genome analyses of Nonomuraea sp. K274.</title>
        <authorList>
            <person name="Veyisoglu A."/>
        </authorList>
    </citation>
    <scope>NUCLEOTIDE SEQUENCE</scope>
    <source>
        <strain evidence="3">K274</strain>
    </source>
</reference>
<proteinExistence type="predicted"/>
<dbReference type="AlphaFoldDB" id="A0A931F5U3"/>
<evidence type="ECO:0000256" key="1">
    <source>
        <dbReference type="SAM" id="MobiDB-lite"/>
    </source>
</evidence>
<accession>A0A931F5U3</accession>
<feature type="compositionally biased region" description="Basic and acidic residues" evidence="1">
    <location>
        <begin position="316"/>
        <end position="327"/>
    </location>
</feature>
<keyword evidence="2" id="KW-0472">Membrane</keyword>
<keyword evidence="2" id="KW-1133">Transmembrane helix</keyword>
<feature type="region of interest" description="Disordered" evidence="1">
    <location>
        <begin position="357"/>
        <end position="376"/>
    </location>
</feature>
<dbReference type="InterPro" id="IPR021235">
    <property type="entry name" value="DUF2637"/>
</dbReference>
<evidence type="ECO:0000313" key="4">
    <source>
        <dbReference type="Proteomes" id="UP000605361"/>
    </source>
</evidence>
<dbReference type="Pfam" id="PF10935">
    <property type="entry name" value="DUF2637"/>
    <property type="match status" value="1"/>
</dbReference>
<dbReference type="EMBL" id="JADOGI010000210">
    <property type="protein sequence ID" value="MBF8192441.1"/>
    <property type="molecule type" value="Genomic_DNA"/>
</dbReference>
<gene>
    <name evidence="3" type="ORF">ITP53_43530</name>
</gene>
<feature type="transmembrane region" description="Helical" evidence="2">
    <location>
        <begin position="33"/>
        <end position="52"/>
    </location>
</feature>
<dbReference type="Proteomes" id="UP000605361">
    <property type="component" value="Unassembled WGS sequence"/>
</dbReference>